<gene>
    <name evidence="1" type="primary">39</name>
    <name evidence="1" type="ORF">SEA_MEIBYSRARUS_39</name>
</gene>
<organism evidence="1 2">
    <name type="scientific">Streptomyces phage Meibysrarus</name>
    <dbReference type="NCBI Taxonomy" id="2601692"/>
    <lineage>
        <taxon>Viruses</taxon>
        <taxon>Duplodnaviria</taxon>
        <taxon>Heunggongvirae</taxon>
        <taxon>Uroviricota</taxon>
        <taxon>Caudoviricetes</taxon>
        <taxon>Rimavirus</taxon>
        <taxon>Rimavirus rima</taxon>
    </lineage>
</organism>
<name>A0A5J6D829_9CAUD</name>
<reference evidence="1 2" key="1">
    <citation type="submission" date="2019-07" db="EMBL/GenBank/DDBJ databases">
        <authorList>
            <person name="Edwards D.A."/>
            <person name="Shyshikina M."/>
            <person name="Martinez Fernandez C."/>
            <person name="Layton S.R."/>
            <person name="Smith B.R."/>
            <person name="Kim T."/>
            <person name="Hughes L.E."/>
            <person name="Garlena R.A."/>
            <person name="Russell D.A."/>
            <person name="Pope W.H."/>
            <person name="Jacobs-Sera D."/>
            <person name="Hatfull G.F."/>
        </authorList>
    </citation>
    <scope>NUCLEOTIDE SEQUENCE [LARGE SCALE GENOMIC DNA]</scope>
</reference>
<proteinExistence type="predicted"/>
<evidence type="ECO:0000313" key="1">
    <source>
        <dbReference type="EMBL" id="QEQ93987.1"/>
    </source>
</evidence>
<accession>A0A5J6D829</accession>
<sequence>MGFAWEGDISMEPPKLVTLLPEEEEEVVEEEPFWDPPFRRVVINLVVVLGLKVATGIAMKKLANSVKAYSKGSEA</sequence>
<dbReference type="Proteomes" id="UP000326204">
    <property type="component" value="Genome"/>
</dbReference>
<dbReference type="EMBL" id="MN204497">
    <property type="protein sequence ID" value="QEQ93987.1"/>
    <property type="molecule type" value="Genomic_DNA"/>
</dbReference>
<protein>
    <submittedName>
        <fullName evidence="1">Uncharacterized protein</fullName>
    </submittedName>
</protein>
<evidence type="ECO:0000313" key="2">
    <source>
        <dbReference type="Proteomes" id="UP000326204"/>
    </source>
</evidence>